<gene>
    <name evidence="1" type="ORF">PPRIM_AZ9-3.1.T0900008</name>
</gene>
<proteinExistence type="predicted"/>
<comment type="caution">
    <text evidence="1">The sequence shown here is derived from an EMBL/GenBank/DDBJ whole genome shotgun (WGS) entry which is preliminary data.</text>
</comment>
<name>A0A8S1NL45_PARPR</name>
<reference evidence="1" key="1">
    <citation type="submission" date="2021-01" db="EMBL/GenBank/DDBJ databases">
        <authorList>
            <consortium name="Genoscope - CEA"/>
            <person name="William W."/>
        </authorList>
    </citation>
    <scope>NUCLEOTIDE SEQUENCE</scope>
</reference>
<evidence type="ECO:0000313" key="2">
    <source>
        <dbReference type="Proteomes" id="UP000688137"/>
    </source>
</evidence>
<keyword evidence="2" id="KW-1185">Reference proteome</keyword>
<protein>
    <submittedName>
        <fullName evidence="1">Uncharacterized protein</fullName>
    </submittedName>
</protein>
<dbReference type="AlphaFoldDB" id="A0A8S1NL45"/>
<accession>A0A8S1NL45</accession>
<sequence>MSFNKAIIRFYQFLKQLKGQTISVHEIKLIRSSLQEYVNKIIYQNKIKVFYSIIKMQMQNGILLSFFIIFEQIR</sequence>
<evidence type="ECO:0000313" key="1">
    <source>
        <dbReference type="EMBL" id="CAD8092139.1"/>
    </source>
</evidence>
<organism evidence="1 2">
    <name type="scientific">Paramecium primaurelia</name>
    <dbReference type="NCBI Taxonomy" id="5886"/>
    <lineage>
        <taxon>Eukaryota</taxon>
        <taxon>Sar</taxon>
        <taxon>Alveolata</taxon>
        <taxon>Ciliophora</taxon>
        <taxon>Intramacronucleata</taxon>
        <taxon>Oligohymenophorea</taxon>
        <taxon>Peniculida</taxon>
        <taxon>Parameciidae</taxon>
        <taxon>Paramecium</taxon>
    </lineage>
</organism>
<dbReference type="EMBL" id="CAJJDM010000093">
    <property type="protein sequence ID" value="CAD8092139.1"/>
    <property type="molecule type" value="Genomic_DNA"/>
</dbReference>
<dbReference type="Proteomes" id="UP000688137">
    <property type="component" value="Unassembled WGS sequence"/>
</dbReference>